<dbReference type="AlphaFoldDB" id="A0A1U7J262"/>
<organism evidence="1 2">
    <name type="scientific">Phormidium tenue NIES-30</name>
    <dbReference type="NCBI Taxonomy" id="549789"/>
    <lineage>
        <taxon>Bacteria</taxon>
        <taxon>Bacillati</taxon>
        <taxon>Cyanobacteriota</taxon>
        <taxon>Cyanophyceae</taxon>
        <taxon>Oscillatoriophycideae</taxon>
        <taxon>Oscillatoriales</taxon>
        <taxon>Oscillatoriaceae</taxon>
        <taxon>Phormidium</taxon>
    </lineage>
</organism>
<dbReference type="Proteomes" id="UP000185557">
    <property type="component" value="Unassembled WGS sequence"/>
</dbReference>
<proteinExistence type="predicted"/>
<dbReference type="OrthoDB" id="573716at2"/>
<accession>A0A1U7J262</accession>
<comment type="caution">
    <text evidence="1">The sequence shown here is derived from an EMBL/GenBank/DDBJ whole genome shotgun (WGS) entry which is preliminary data.</text>
</comment>
<sequence>MDKVPIVLPKPIQDELEALAQQQNRTVLAIIQDAVRLYITTLHSLQARTMTMDHQNQNPPEP</sequence>
<dbReference type="RefSeq" id="WP_073609786.1">
    <property type="nucleotide sequence ID" value="NZ_MRCG01000014.1"/>
</dbReference>
<evidence type="ECO:0000313" key="1">
    <source>
        <dbReference type="EMBL" id="OKH46154.1"/>
    </source>
</evidence>
<dbReference type="EMBL" id="MRCG01000014">
    <property type="protein sequence ID" value="OKH46154.1"/>
    <property type="molecule type" value="Genomic_DNA"/>
</dbReference>
<gene>
    <name evidence="1" type="ORF">NIES30_17810</name>
</gene>
<name>A0A1U7J262_9CYAN</name>
<keyword evidence="2" id="KW-1185">Reference proteome</keyword>
<dbReference type="STRING" id="549789.NIES30_17810"/>
<protein>
    <submittedName>
        <fullName evidence="1">Uncharacterized protein</fullName>
    </submittedName>
</protein>
<evidence type="ECO:0000313" key="2">
    <source>
        <dbReference type="Proteomes" id="UP000185557"/>
    </source>
</evidence>
<reference evidence="1 2" key="1">
    <citation type="submission" date="2016-11" db="EMBL/GenBank/DDBJ databases">
        <title>Draft Genome Sequences of Nine Cyanobacterial Strains from Diverse Habitats.</title>
        <authorList>
            <person name="Zhu T."/>
            <person name="Hou S."/>
            <person name="Lu X."/>
            <person name="Hess W.R."/>
        </authorList>
    </citation>
    <scope>NUCLEOTIDE SEQUENCE [LARGE SCALE GENOMIC DNA]</scope>
    <source>
        <strain evidence="1 2">NIES-30</strain>
    </source>
</reference>